<keyword evidence="3" id="KW-0547">Nucleotide-binding</keyword>
<evidence type="ECO:0000256" key="3">
    <source>
        <dbReference type="ARBA" id="ARBA00022741"/>
    </source>
</evidence>
<keyword evidence="7 8" id="KW-0539">Nucleus</keyword>
<feature type="region of interest" description="Disordered" evidence="10">
    <location>
        <begin position="1"/>
        <end position="29"/>
    </location>
</feature>
<feature type="coiled-coil region" evidence="9">
    <location>
        <begin position="506"/>
        <end position="533"/>
    </location>
</feature>
<evidence type="ECO:0000256" key="2">
    <source>
        <dbReference type="ARBA" id="ARBA00006005"/>
    </source>
</evidence>
<evidence type="ECO:0000313" key="13">
    <source>
        <dbReference type="RefSeq" id="XP_013779150.1"/>
    </source>
</evidence>
<feature type="compositionally biased region" description="Basic and acidic residues" evidence="10">
    <location>
        <begin position="1"/>
        <end position="16"/>
    </location>
</feature>
<dbReference type="Pfam" id="PF02463">
    <property type="entry name" value="SMC_N"/>
    <property type="match status" value="1"/>
</dbReference>
<dbReference type="Gene3D" id="3.30.70.1620">
    <property type="match status" value="1"/>
</dbReference>
<feature type="coiled-coil region" evidence="9">
    <location>
        <begin position="901"/>
        <end position="984"/>
    </location>
</feature>
<keyword evidence="12" id="KW-1185">Reference proteome</keyword>
<dbReference type="Proteomes" id="UP000694941">
    <property type="component" value="Unplaced"/>
</dbReference>
<protein>
    <recommendedName>
        <fullName evidence="8">Structural maintenance of chromosomes protein</fullName>
    </recommendedName>
</protein>
<dbReference type="SUPFAM" id="SSF52540">
    <property type="entry name" value="P-loop containing nucleoside triphosphate hydrolases"/>
    <property type="match status" value="1"/>
</dbReference>
<feature type="compositionally biased region" description="Basic and acidic residues" evidence="10">
    <location>
        <begin position="812"/>
        <end position="821"/>
    </location>
</feature>
<feature type="compositionally biased region" description="Polar residues" evidence="10">
    <location>
        <begin position="802"/>
        <end position="811"/>
    </location>
</feature>
<organism evidence="12 15">
    <name type="scientific">Limulus polyphemus</name>
    <name type="common">Atlantic horseshoe crab</name>
    <dbReference type="NCBI Taxonomy" id="6850"/>
    <lineage>
        <taxon>Eukaryota</taxon>
        <taxon>Metazoa</taxon>
        <taxon>Ecdysozoa</taxon>
        <taxon>Arthropoda</taxon>
        <taxon>Chelicerata</taxon>
        <taxon>Merostomata</taxon>
        <taxon>Xiphosura</taxon>
        <taxon>Limulidae</taxon>
        <taxon>Limulus</taxon>
    </lineage>
</organism>
<feature type="domain" description="SMC hinge" evidence="11">
    <location>
        <begin position="585"/>
        <end position="701"/>
    </location>
</feature>
<evidence type="ECO:0000313" key="15">
    <source>
        <dbReference type="RefSeq" id="XP_022246898.1"/>
    </source>
</evidence>
<keyword evidence="4" id="KW-0067">ATP-binding</keyword>
<proteinExistence type="inferred from homology"/>
<dbReference type="Gene3D" id="1.20.1060.20">
    <property type="match status" value="1"/>
</dbReference>
<sequence length="1274" mass="145519">MTRKQKNLEESEHMDVDNDTEEDEEEEGGVRIGDIYIAPPPPPACTFDSTGPRLIITHIENFNFKSYAGKQVLGPFHKSFTSIVGPNGSGKSNVIDSMLFVFGYRAQRIRSKKISVLIHNSENHSNIDSCCVKVHFQEIIDKPEDGFEIVPNSQFVVSRTAYKDNSSWYAINERRVPFKQIALLLRSHGIDLDHNRFLILQGEVEQIAMMKPKGQTEHDTGMLEFLEDIIGCSRFKKPIEILSQRVEELNEQRAEKLNRVKAVEKEKDELEGAKNEAVDYLKLENEITSKKNVLFQRYKYESEQQEQEAIKKRDEILEGMKEVNDALDELKKQKQAKEKECKKVNSAFEQKAKTVEEKKEEYGSLEREDLHCRESLKHAKSKAKRLTKMLETEKEKLEQLKSQPKKLEEEVENLKRKKEKLEGDKQQEEEKLAKVMASLNKETQGLQEEKEKFETDLMELQKAVNETKSKMDIAQSELDLYLSTEKTEKKKLQEITRNRENTIKLLKERQSSLQELESRIPECEKALHAVETELHHVMAEEARISAEYKLKRMKVEESKSAMQASKSRGRVIQALMQQKEKGILPGIFGRLGDLGGISEKYDVAISTACGPLDNIVTDSLTTAQKCVEFLKKNDIGVATFIALDKMERWIPYTKQKIQTPENVPRLFDLIEVKDTRVLPAFYFALRDTLVANNLEQATRIGLQGKKRHRVVTLKGELIDLSGTMSGGGGKAASGRMGTAAVNSDITPDELTAMITKLEEMRKITEDLKERKIMLEEKMEQLNKELVALRHSEQKHRLEVEALSTQERSLTQQEKEQQERVKTSAPDKNQMKKLEKVVVEATSGYKKSANAASLVEEKVQKIHNQILEITEGKIGESQKKVDSLSNQVDGVSSAITKANVAVKTAIRNIKKGEEKVTSLEKETVENTDDLEKLKKELENLEVKAQKVMDDLDASDKEKEKLEKELQEMLQEINVIKEKENKLNSDHIEVKNELDKCTAKVRDNVNKIKHWESQLAKLALQEIDGETTEPLSTLSPENLEKVDTETSQYEITVLEERLQNLKPNMAAIAEYKKKEALYLERVAELDAVTELRDTQRRHHDDLRKQRLNDFMTGFSIITTKLKEMYQMITLGGDAELELVDSLDPFSEGIVFSVRPPKKSWKNISNLSGGEKTLSSLALVFALHYYKPTPLYVMDEIDAALDFKNVSIVAHYIKERTKNAQFIIISLRNNMFELADRLVGIYKTYNCTKSVTINPAEIGKPNTNEGTEKPVSEKVIE</sequence>
<evidence type="ECO:0000256" key="4">
    <source>
        <dbReference type="ARBA" id="ARBA00022840"/>
    </source>
</evidence>
<dbReference type="Gene3D" id="6.10.250.3110">
    <property type="match status" value="1"/>
</dbReference>
<dbReference type="Gene3D" id="3.40.50.300">
    <property type="entry name" value="P-loop containing nucleotide triphosphate hydrolases"/>
    <property type="match status" value="2"/>
</dbReference>
<keyword evidence="6" id="KW-0226">DNA condensation</keyword>
<accession>A0ABM1STE2</accession>
<dbReference type="PIRSF" id="PIRSF005719">
    <property type="entry name" value="SMC"/>
    <property type="match status" value="1"/>
</dbReference>
<gene>
    <name evidence="13 14 15" type="primary">LOC106463645</name>
</gene>
<dbReference type="Pfam" id="PF06470">
    <property type="entry name" value="SMC_hinge"/>
    <property type="match status" value="1"/>
</dbReference>
<feature type="region of interest" description="Disordered" evidence="10">
    <location>
        <begin position="1254"/>
        <end position="1274"/>
    </location>
</feature>
<evidence type="ECO:0000256" key="5">
    <source>
        <dbReference type="ARBA" id="ARBA00023054"/>
    </source>
</evidence>
<keyword evidence="5 9" id="KW-0175">Coiled coil</keyword>
<dbReference type="InterPro" id="IPR024704">
    <property type="entry name" value="SMC"/>
</dbReference>
<evidence type="ECO:0000256" key="8">
    <source>
        <dbReference type="PIRNR" id="PIRNR005719"/>
    </source>
</evidence>
<dbReference type="InterPro" id="IPR010935">
    <property type="entry name" value="SMC_hinge"/>
</dbReference>
<dbReference type="SMART" id="SM00968">
    <property type="entry name" value="SMC_hinge"/>
    <property type="match status" value="1"/>
</dbReference>
<evidence type="ECO:0000259" key="11">
    <source>
        <dbReference type="SMART" id="SM00968"/>
    </source>
</evidence>
<dbReference type="PANTHER" id="PTHR18937">
    <property type="entry name" value="STRUCTURAL MAINTENANCE OF CHROMOSOMES SMC FAMILY MEMBER"/>
    <property type="match status" value="1"/>
</dbReference>
<feature type="coiled-coil region" evidence="9">
    <location>
        <begin position="239"/>
        <end position="283"/>
    </location>
</feature>
<dbReference type="GeneID" id="106463645"/>
<evidence type="ECO:0000256" key="7">
    <source>
        <dbReference type="ARBA" id="ARBA00023242"/>
    </source>
</evidence>
<dbReference type="InterPro" id="IPR027417">
    <property type="entry name" value="P-loop_NTPase"/>
</dbReference>
<feature type="region of interest" description="Disordered" evidence="10">
    <location>
        <begin position="802"/>
        <end position="827"/>
    </location>
</feature>
<evidence type="ECO:0000256" key="10">
    <source>
        <dbReference type="SAM" id="MobiDB-lite"/>
    </source>
</evidence>
<dbReference type="RefSeq" id="XP_022246897.1">
    <property type="nucleotide sequence ID" value="XM_022391189.1"/>
</dbReference>
<evidence type="ECO:0000256" key="9">
    <source>
        <dbReference type="SAM" id="Coils"/>
    </source>
</evidence>
<feature type="coiled-coil region" evidence="9">
    <location>
        <begin position="313"/>
        <end position="477"/>
    </location>
</feature>
<dbReference type="SUPFAM" id="SSF75553">
    <property type="entry name" value="Smc hinge domain"/>
    <property type="match status" value="1"/>
</dbReference>
<comment type="subcellular location">
    <subcellularLocation>
        <location evidence="1 8">Nucleus</location>
    </subcellularLocation>
</comment>
<dbReference type="InterPro" id="IPR036277">
    <property type="entry name" value="SMC_hinge_sf"/>
</dbReference>
<feature type="compositionally biased region" description="Basic and acidic residues" evidence="10">
    <location>
        <begin position="1263"/>
        <end position="1274"/>
    </location>
</feature>
<comment type="similarity">
    <text evidence="2">Belongs to the SMC family. SMC4 subfamily.</text>
</comment>
<evidence type="ECO:0000256" key="1">
    <source>
        <dbReference type="ARBA" id="ARBA00004123"/>
    </source>
</evidence>
<evidence type="ECO:0000313" key="12">
    <source>
        <dbReference type="Proteomes" id="UP000694941"/>
    </source>
</evidence>
<dbReference type="PANTHER" id="PTHR18937:SF172">
    <property type="entry name" value="STRUCTURAL MAINTENANCE OF CHROMOSOMES PROTEIN"/>
    <property type="match status" value="1"/>
</dbReference>
<dbReference type="InterPro" id="IPR003395">
    <property type="entry name" value="RecF/RecN/SMC_N"/>
</dbReference>
<feature type="compositionally biased region" description="Acidic residues" evidence="10">
    <location>
        <begin position="17"/>
        <end position="27"/>
    </location>
</feature>
<reference evidence="13 14" key="1">
    <citation type="submission" date="2025-05" db="UniProtKB">
        <authorList>
            <consortium name="RefSeq"/>
        </authorList>
    </citation>
    <scope>IDENTIFICATION</scope>
    <source>
        <tissue evidence="13 14">Muscle</tissue>
    </source>
</reference>
<name>A0ABM1STE2_LIMPO</name>
<dbReference type="RefSeq" id="XP_022246898.1">
    <property type="nucleotide sequence ID" value="XM_022391190.1"/>
</dbReference>
<evidence type="ECO:0000256" key="6">
    <source>
        <dbReference type="ARBA" id="ARBA00023067"/>
    </source>
</evidence>
<evidence type="ECO:0000313" key="14">
    <source>
        <dbReference type="RefSeq" id="XP_022246897.1"/>
    </source>
</evidence>
<dbReference type="RefSeq" id="XP_013779150.1">
    <property type="nucleotide sequence ID" value="XM_013923696.2"/>
</dbReference>